<gene>
    <name evidence="1" type="ORF">Q4481_21225</name>
</gene>
<evidence type="ECO:0000313" key="1">
    <source>
        <dbReference type="EMBL" id="MDO6966484.1"/>
    </source>
</evidence>
<dbReference type="EMBL" id="JAUOZU010000018">
    <property type="protein sequence ID" value="MDO6966484.1"/>
    <property type="molecule type" value="Genomic_DNA"/>
</dbReference>
<accession>A0ABT8YRX0</accession>
<dbReference type="Proteomes" id="UP001174932">
    <property type="component" value="Unassembled WGS sequence"/>
</dbReference>
<comment type="caution">
    <text evidence="1">The sequence shown here is derived from an EMBL/GenBank/DDBJ whole genome shotgun (WGS) entry which is preliminary data.</text>
</comment>
<name>A0ABT8YRX0_9HYPH</name>
<proteinExistence type="predicted"/>
<sequence>MATIMGGGHGIDRIVPDRGKPGPLIVRMGDAAVDLRCLSLAPLAAKGMRRFYSNGDRVLMEAIGRL</sequence>
<protein>
    <submittedName>
        <fullName evidence="1">Uncharacterized protein</fullName>
    </submittedName>
</protein>
<keyword evidence="2" id="KW-1185">Reference proteome</keyword>
<dbReference type="RefSeq" id="WP_304378412.1">
    <property type="nucleotide sequence ID" value="NZ_JAUOZU010000018.1"/>
</dbReference>
<organism evidence="1 2">
    <name type="scientific">Rhizobium alvei</name>
    <dbReference type="NCBI Taxonomy" id="1132659"/>
    <lineage>
        <taxon>Bacteria</taxon>
        <taxon>Pseudomonadati</taxon>
        <taxon>Pseudomonadota</taxon>
        <taxon>Alphaproteobacteria</taxon>
        <taxon>Hyphomicrobiales</taxon>
        <taxon>Rhizobiaceae</taxon>
        <taxon>Rhizobium/Agrobacterium group</taxon>
        <taxon>Rhizobium</taxon>
    </lineage>
</organism>
<evidence type="ECO:0000313" key="2">
    <source>
        <dbReference type="Proteomes" id="UP001174932"/>
    </source>
</evidence>
<reference evidence="1" key="1">
    <citation type="journal article" date="2015" name="Int. J. Syst. Evol. Microbiol.">
        <title>Rhizobium alvei sp. nov., isolated from a freshwater river.</title>
        <authorList>
            <person name="Sheu S.Y."/>
            <person name="Huang H.W."/>
            <person name="Young C.C."/>
            <person name="Chen W.M."/>
        </authorList>
    </citation>
    <scope>NUCLEOTIDE SEQUENCE</scope>
    <source>
        <strain evidence="1">TNR-22</strain>
    </source>
</reference>
<reference evidence="1" key="2">
    <citation type="submission" date="2023-07" db="EMBL/GenBank/DDBJ databases">
        <authorList>
            <person name="Shen H."/>
        </authorList>
    </citation>
    <scope>NUCLEOTIDE SEQUENCE</scope>
    <source>
        <strain evidence="1">TNR-22</strain>
    </source>
</reference>